<dbReference type="EMBL" id="KQ249614">
    <property type="protein sequence ID" value="KNC71055.1"/>
    <property type="molecule type" value="Genomic_DNA"/>
</dbReference>
<dbReference type="InterPro" id="IPR000719">
    <property type="entry name" value="Prot_kinase_dom"/>
</dbReference>
<dbReference type="RefSeq" id="XP_014144957.1">
    <property type="nucleotide sequence ID" value="XM_014289482.1"/>
</dbReference>
<dbReference type="GeneID" id="25916913"/>
<evidence type="ECO:0000313" key="7">
    <source>
        <dbReference type="EMBL" id="KNC71055.1"/>
    </source>
</evidence>
<evidence type="ECO:0000313" key="8">
    <source>
        <dbReference type="Proteomes" id="UP000054560"/>
    </source>
</evidence>
<sequence length="60" mass="6783">DMKCSNILVSNTGILKLADFGLARKTVLQERIEKRLTPGVVTLWYRPPEVILGATSYDYK</sequence>
<feature type="non-terminal residue" evidence="7">
    <location>
        <position position="60"/>
    </location>
</feature>
<dbReference type="AlphaFoldDB" id="A0A0L0F2V9"/>
<gene>
    <name evidence="7" type="ORF">SARC_16409</name>
</gene>
<dbReference type="PANTHER" id="PTHR24056">
    <property type="entry name" value="CELL DIVISION PROTEIN KINASE"/>
    <property type="match status" value="1"/>
</dbReference>
<dbReference type="InterPro" id="IPR011009">
    <property type="entry name" value="Kinase-like_dom_sf"/>
</dbReference>
<dbReference type="Proteomes" id="UP000054560">
    <property type="component" value="Unassembled WGS sequence"/>
</dbReference>
<dbReference type="STRING" id="667725.A0A0L0F2V9"/>
<keyword evidence="4" id="KW-0418">Kinase</keyword>
<dbReference type="GO" id="GO:0005524">
    <property type="term" value="F:ATP binding"/>
    <property type="evidence" value="ECO:0007669"/>
    <property type="project" value="UniProtKB-KW"/>
</dbReference>
<dbReference type="GO" id="GO:0000307">
    <property type="term" value="C:cyclin-dependent protein kinase holoenzyme complex"/>
    <property type="evidence" value="ECO:0007669"/>
    <property type="project" value="TreeGrafter"/>
</dbReference>
<accession>A0A0L0F2V9</accession>
<evidence type="ECO:0000259" key="6">
    <source>
        <dbReference type="PROSITE" id="PS50011"/>
    </source>
</evidence>
<dbReference type="PROSITE" id="PS50011">
    <property type="entry name" value="PROTEIN_KINASE_DOM"/>
    <property type="match status" value="1"/>
</dbReference>
<feature type="domain" description="Protein kinase" evidence="6">
    <location>
        <begin position="1"/>
        <end position="60"/>
    </location>
</feature>
<evidence type="ECO:0000256" key="4">
    <source>
        <dbReference type="ARBA" id="ARBA00022777"/>
    </source>
</evidence>
<proteinExistence type="predicted"/>
<dbReference type="SUPFAM" id="SSF56112">
    <property type="entry name" value="Protein kinase-like (PK-like)"/>
    <property type="match status" value="1"/>
</dbReference>
<keyword evidence="1" id="KW-0723">Serine/threonine-protein kinase</keyword>
<dbReference type="eggNOG" id="KOG0600">
    <property type="taxonomic scope" value="Eukaryota"/>
</dbReference>
<name>A0A0L0F2V9_9EUKA</name>
<dbReference type="Pfam" id="PF00069">
    <property type="entry name" value="Pkinase"/>
    <property type="match status" value="1"/>
</dbReference>
<dbReference type="OrthoDB" id="204883at2759"/>
<evidence type="ECO:0000256" key="5">
    <source>
        <dbReference type="ARBA" id="ARBA00022840"/>
    </source>
</evidence>
<keyword evidence="8" id="KW-1185">Reference proteome</keyword>
<evidence type="ECO:0000256" key="1">
    <source>
        <dbReference type="ARBA" id="ARBA00022527"/>
    </source>
</evidence>
<dbReference type="GO" id="GO:0008353">
    <property type="term" value="F:RNA polymerase II CTD heptapeptide repeat kinase activity"/>
    <property type="evidence" value="ECO:0007669"/>
    <property type="project" value="TreeGrafter"/>
</dbReference>
<dbReference type="GO" id="GO:0005634">
    <property type="term" value="C:nucleus"/>
    <property type="evidence" value="ECO:0007669"/>
    <property type="project" value="TreeGrafter"/>
</dbReference>
<dbReference type="PANTHER" id="PTHR24056:SF546">
    <property type="entry name" value="CYCLIN-DEPENDENT KINASE 12"/>
    <property type="match status" value="1"/>
</dbReference>
<feature type="non-terminal residue" evidence="7">
    <location>
        <position position="1"/>
    </location>
</feature>
<dbReference type="InterPro" id="IPR050108">
    <property type="entry name" value="CDK"/>
</dbReference>
<organism evidence="7 8">
    <name type="scientific">Sphaeroforma arctica JP610</name>
    <dbReference type="NCBI Taxonomy" id="667725"/>
    <lineage>
        <taxon>Eukaryota</taxon>
        <taxon>Ichthyosporea</taxon>
        <taxon>Ichthyophonida</taxon>
        <taxon>Sphaeroforma</taxon>
    </lineage>
</organism>
<protein>
    <recommendedName>
        <fullName evidence="6">Protein kinase domain-containing protein</fullName>
    </recommendedName>
</protein>
<reference evidence="7 8" key="1">
    <citation type="submission" date="2011-02" db="EMBL/GenBank/DDBJ databases">
        <title>The Genome Sequence of Sphaeroforma arctica JP610.</title>
        <authorList>
            <consortium name="The Broad Institute Genome Sequencing Platform"/>
            <person name="Russ C."/>
            <person name="Cuomo C."/>
            <person name="Young S.K."/>
            <person name="Zeng Q."/>
            <person name="Gargeya S."/>
            <person name="Alvarado L."/>
            <person name="Berlin A."/>
            <person name="Chapman S.B."/>
            <person name="Chen Z."/>
            <person name="Freedman E."/>
            <person name="Gellesch M."/>
            <person name="Goldberg J."/>
            <person name="Griggs A."/>
            <person name="Gujja S."/>
            <person name="Heilman E."/>
            <person name="Heiman D."/>
            <person name="Howarth C."/>
            <person name="Mehta T."/>
            <person name="Neiman D."/>
            <person name="Pearson M."/>
            <person name="Roberts A."/>
            <person name="Saif S."/>
            <person name="Shea T."/>
            <person name="Shenoy N."/>
            <person name="Sisk P."/>
            <person name="Stolte C."/>
            <person name="Sykes S."/>
            <person name="White J."/>
            <person name="Yandava C."/>
            <person name="Burger G."/>
            <person name="Gray M.W."/>
            <person name="Holland P.W.H."/>
            <person name="King N."/>
            <person name="Lang F.B.F."/>
            <person name="Roger A.J."/>
            <person name="Ruiz-Trillo I."/>
            <person name="Haas B."/>
            <person name="Nusbaum C."/>
            <person name="Birren B."/>
        </authorList>
    </citation>
    <scope>NUCLEOTIDE SEQUENCE [LARGE SCALE GENOMIC DNA]</scope>
    <source>
        <strain evidence="7 8">JP610</strain>
    </source>
</reference>
<evidence type="ECO:0000256" key="3">
    <source>
        <dbReference type="ARBA" id="ARBA00022741"/>
    </source>
</evidence>
<keyword evidence="3" id="KW-0547">Nucleotide-binding</keyword>
<keyword evidence="2" id="KW-0808">Transferase</keyword>
<evidence type="ECO:0000256" key="2">
    <source>
        <dbReference type="ARBA" id="ARBA00022679"/>
    </source>
</evidence>
<dbReference type="Gene3D" id="1.10.510.10">
    <property type="entry name" value="Transferase(Phosphotransferase) domain 1"/>
    <property type="match status" value="1"/>
</dbReference>
<keyword evidence="5" id="KW-0067">ATP-binding</keyword>
<dbReference type="GO" id="GO:0032968">
    <property type="term" value="P:positive regulation of transcription elongation by RNA polymerase II"/>
    <property type="evidence" value="ECO:0007669"/>
    <property type="project" value="TreeGrafter"/>
</dbReference>